<organism evidence="1 2">
    <name type="scientific">Roseitalea porphyridii</name>
    <dbReference type="NCBI Taxonomy" id="1852022"/>
    <lineage>
        <taxon>Bacteria</taxon>
        <taxon>Pseudomonadati</taxon>
        <taxon>Pseudomonadota</taxon>
        <taxon>Alphaproteobacteria</taxon>
        <taxon>Hyphomicrobiales</taxon>
        <taxon>Ahrensiaceae</taxon>
        <taxon>Roseitalea</taxon>
    </lineage>
</organism>
<protein>
    <submittedName>
        <fullName evidence="1">Uncharacterized protein</fullName>
    </submittedName>
</protein>
<dbReference type="KEGG" id="rpod:E0E05_12160"/>
<sequence length="259" mass="27858">MAMTLSFPSRQETFAGHPHLARHVHDWQAECLDPADHRFEAGEAVIMDLEDDEAAVLTAEMAEDLNRRTEADLAALRDTFATPLPRDPLLPMIVAEPPGATMAECARACGPAFVALCAQMGWREIAIMPITRAPILIQHNESPQAAAAEAALEAAGLSRDHEGAISGAPRAVAPLFGPLFWIARCNASAPHILFNAAGSSVVGTFCKYVNLHLEAYDADERNRLAAALTASGFTEPPEGYCVERFADDGMIEGRRLDLG</sequence>
<reference evidence="1 2" key="1">
    <citation type="journal article" date="2017" name="Int. J. Syst. Evol. Microbiol.">
        <title>Roseitalea porphyridii gen. nov., sp. nov., isolated from a red alga, and reclassification of Hoeflea suaedae Chung et al. 2013 as Pseudohoeflea suaedae gen. nov., comb. nov.</title>
        <authorList>
            <person name="Hyeon J.W."/>
            <person name="Jeong S.E."/>
            <person name="Baek K."/>
            <person name="Jeon C.O."/>
        </authorList>
    </citation>
    <scope>NUCLEOTIDE SEQUENCE [LARGE SCALE GENOMIC DNA]</scope>
    <source>
        <strain evidence="1 2">MA7-20</strain>
    </source>
</reference>
<proteinExistence type="predicted"/>
<keyword evidence="2" id="KW-1185">Reference proteome</keyword>
<evidence type="ECO:0000313" key="1">
    <source>
        <dbReference type="EMBL" id="QBK31288.1"/>
    </source>
</evidence>
<evidence type="ECO:0000313" key="2">
    <source>
        <dbReference type="Proteomes" id="UP000293719"/>
    </source>
</evidence>
<accession>A0A4V1A440</accession>
<dbReference type="RefSeq" id="WP_131616956.1">
    <property type="nucleotide sequence ID" value="NZ_CP036532.1"/>
</dbReference>
<dbReference type="AlphaFoldDB" id="A0A4V1A440"/>
<name>A0A4V1A440_9HYPH</name>
<gene>
    <name evidence="1" type="ORF">E0E05_12160</name>
</gene>
<dbReference type="GeneID" id="90768054"/>
<dbReference type="Proteomes" id="UP000293719">
    <property type="component" value="Chromosome"/>
</dbReference>
<dbReference type="EMBL" id="CP036532">
    <property type="protein sequence ID" value="QBK31288.1"/>
    <property type="molecule type" value="Genomic_DNA"/>
</dbReference>
<dbReference type="OrthoDB" id="8479071at2"/>